<evidence type="ECO:0008006" key="4">
    <source>
        <dbReference type="Google" id="ProtNLM"/>
    </source>
</evidence>
<reference evidence="2 3" key="1">
    <citation type="submission" date="2024-03" db="EMBL/GenBank/DDBJ databases">
        <title>Whole genomes of four grape xylem sap localized bacterial endophytes.</title>
        <authorList>
            <person name="Kumar G."/>
            <person name="Savka M.A."/>
        </authorList>
    </citation>
    <scope>NUCLEOTIDE SEQUENCE [LARGE SCALE GENOMIC DNA]</scope>
    <source>
        <strain evidence="2 3">RIT_GXS8</strain>
    </source>
</reference>
<evidence type="ECO:0000313" key="2">
    <source>
        <dbReference type="EMBL" id="MEK0171883.1"/>
    </source>
</evidence>
<sequence>MLVVAAVAAVVSPLLAAGPAVAAEPDPSSAVPDNVVVDPTFDPANATRVDEDGNSISRKNPCHDRAFAAIPKMLTSVSGCSIIGSSTKTKVTYSWYRDRGRVGVCVWSKGFNARAQTTWTASGCGTGRRGVVINWGNVAASKQIRGMTASGVAGVQWG</sequence>
<evidence type="ECO:0000313" key="3">
    <source>
        <dbReference type="Proteomes" id="UP001370299"/>
    </source>
</evidence>
<dbReference type="RefSeq" id="WP_333926295.1">
    <property type="nucleotide sequence ID" value="NZ_JBBKAP010000057.1"/>
</dbReference>
<dbReference type="EMBL" id="JBBLYY010000051">
    <property type="protein sequence ID" value="MEK0171883.1"/>
    <property type="molecule type" value="Genomic_DNA"/>
</dbReference>
<comment type="caution">
    <text evidence="2">The sequence shown here is derived from an EMBL/GenBank/DDBJ whole genome shotgun (WGS) entry which is preliminary data.</text>
</comment>
<name>A0ABU8YAL8_9MICO</name>
<feature type="chain" id="PRO_5045137806" description="Secreted protein" evidence="1">
    <location>
        <begin position="23"/>
        <end position="158"/>
    </location>
</feature>
<dbReference type="Proteomes" id="UP001370299">
    <property type="component" value="Unassembled WGS sequence"/>
</dbReference>
<proteinExistence type="predicted"/>
<protein>
    <recommendedName>
        <fullName evidence="4">Secreted protein</fullName>
    </recommendedName>
</protein>
<gene>
    <name evidence="2" type="ORF">WMN62_10410</name>
</gene>
<feature type="signal peptide" evidence="1">
    <location>
        <begin position="1"/>
        <end position="22"/>
    </location>
</feature>
<keyword evidence="3" id="KW-1185">Reference proteome</keyword>
<evidence type="ECO:0000256" key="1">
    <source>
        <dbReference type="SAM" id="SignalP"/>
    </source>
</evidence>
<keyword evidence="1" id="KW-0732">Signal</keyword>
<accession>A0ABU8YAL8</accession>
<organism evidence="2 3">
    <name type="scientific">Curtobacterium citreum</name>
    <dbReference type="NCBI Taxonomy" id="2036"/>
    <lineage>
        <taxon>Bacteria</taxon>
        <taxon>Bacillati</taxon>
        <taxon>Actinomycetota</taxon>
        <taxon>Actinomycetes</taxon>
        <taxon>Micrococcales</taxon>
        <taxon>Microbacteriaceae</taxon>
        <taxon>Curtobacterium</taxon>
    </lineage>
</organism>